<dbReference type="SMART" id="SM00320">
    <property type="entry name" value="WD40"/>
    <property type="match status" value="6"/>
</dbReference>
<dbReference type="PANTHER" id="PTHR22838">
    <property type="entry name" value="WD REPEAT PROTEIN 26-RELATED"/>
    <property type="match status" value="1"/>
</dbReference>
<feature type="compositionally biased region" description="Basic and acidic residues" evidence="4">
    <location>
        <begin position="78"/>
        <end position="88"/>
    </location>
</feature>
<dbReference type="PANTHER" id="PTHR22838:SF0">
    <property type="entry name" value="WD REPEAT-CONTAINING PROTEIN 26"/>
    <property type="match status" value="1"/>
</dbReference>
<dbReference type="EMBL" id="JAPUFD010000002">
    <property type="protein sequence ID" value="MDI1485829.1"/>
    <property type="molecule type" value="Genomic_DNA"/>
</dbReference>
<feature type="domain" description="CTLH" evidence="5">
    <location>
        <begin position="201"/>
        <end position="280"/>
    </location>
</feature>
<dbReference type="InterPro" id="IPR015943">
    <property type="entry name" value="WD40/YVTN_repeat-like_dom_sf"/>
</dbReference>
<dbReference type="InterPro" id="IPR019775">
    <property type="entry name" value="WD40_repeat_CS"/>
</dbReference>
<dbReference type="AlphaFoldDB" id="A0AA43QHN4"/>
<proteinExistence type="predicted"/>
<name>A0AA43QHN4_9LECA</name>
<dbReference type="InterPro" id="IPR006595">
    <property type="entry name" value="CTLH_C"/>
</dbReference>
<evidence type="ECO:0000313" key="6">
    <source>
        <dbReference type="EMBL" id="MDI1485829.1"/>
    </source>
</evidence>
<evidence type="ECO:0000313" key="7">
    <source>
        <dbReference type="Proteomes" id="UP001161017"/>
    </source>
</evidence>
<keyword evidence="7" id="KW-1185">Reference proteome</keyword>
<dbReference type="GO" id="GO:0043161">
    <property type="term" value="P:proteasome-mediated ubiquitin-dependent protein catabolic process"/>
    <property type="evidence" value="ECO:0007669"/>
    <property type="project" value="TreeGrafter"/>
</dbReference>
<evidence type="ECO:0000256" key="3">
    <source>
        <dbReference type="PROSITE-ProRule" id="PRU00221"/>
    </source>
</evidence>
<accession>A0AA43QHN4</accession>
<feature type="region of interest" description="Disordered" evidence="4">
    <location>
        <begin position="689"/>
        <end position="708"/>
    </location>
</feature>
<evidence type="ECO:0000256" key="4">
    <source>
        <dbReference type="SAM" id="MobiDB-lite"/>
    </source>
</evidence>
<dbReference type="Pfam" id="PF23627">
    <property type="entry name" value="LisH_WDR26"/>
    <property type="match status" value="1"/>
</dbReference>
<evidence type="ECO:0000259" key="5">
    <source>
        <dbReference type="PROSITE" id="PS50897"/>
    </source>
</evidence>
<dbReference type="InterPro" id="IPR036322">
    <property type="entry name" value="WD40_repeat_dom_sf"/>
</dbReference>
<dbReference type="Pfam" id="PF00400">
    <property type="entry name" value="WD40"/>
    <property type="match status" value="4"/>
</dbReference>
<gene>
    <name evidence="6" type="ORF">OHK93_004018</name>
</gene>
<dbReference type="PROSITE" id="PS50897">
    <property type="entry name" value="CTLH"/>
    <property type="match status" value="1"/>
</dbReference>
<evidence type="ECO:0000256" key="2">
    <source>
        <dbReference type="ARBA" id="ARBA00022737"/>
    </source>
</evidence>
<sequence length="708" mass="79204">MDVYAQSHNDPHPFTLALGPEISHLPLPAAQSTSRPVDLGLNIESRRRRRSPSTESGGSPELGDFTYLSQGQTSVAHPEAEDLPHQREVPPASKRRRLMTQDMRHEFPVSTNGTSRHTNGSSSPPQKNRFTNGTNGHGSSADDVSSTYTNGHSTSKSRQRDSNFFGHDREEVTRLLIQGLEDLGYNEAAERLCQESGYRVESQEVIAFRHAILEGKWSDAESLLFGRAMESDDGGVRISNGHAPGPTHLKLVEDADVEEMKFLVREQKYVELLRRNLKGQAIHVLQTELQPLNYDARRLNALSGLLVSQSSDNQDWSAIVEGRQKLLVDLSKSVSPSAMIPQHRLADLLHQVHRGQIAKCLYHNPSGLRPPSLFVDHVCDRNEFPLRTSIELSHNDGEVWYVSFSHNGKYLATCGQSSTVLIYETRTFEVRHRLFDHHASVVYTCWSPDDSKLITCSQDAKARIWDAATGRCIQVVDHQEQAVTTAAWTPDGLNIVTGSLDKHAQLCLRSVDGKESFSWPSDLRTQDCAITPDGAKLIVMSSERYVTVYNLSTKAEEYSIKVSHRMTCINVSRDSRTMLINMANDEIHLIDIETANIVRKYTGQHQQDFVIRSAFGGADEGLVVSGSSNSKIYIWHKENGTLIETLEGHTHGCVNTVSWNPANPTMFASGGDDRKVRIWSKVHETSAALRRRVSSQSSHRSHRHERIM</sequence>
<dbReference type="InterPro" id="IPR001680">
    <property type="entry name" value="WD40_rpt"/>
</dbReference>
<feature type="repeat" description="WD" evidence="3">
    <location>
        <begin position="654"/>
        <end position="680"/>
    </location>
</feature>
<dbReference type="GO" id="GO:0005634">
    <property type="term" value="C:nucleus"/>
    <property type="evidence" value="ECO:0007669"/>
    <property type="project" value="UniProtKB-SubCell"/>
</dbReference>
<dbReference type="PROSITE" id="PS50082">
    <property type="entry name" value="WD_REPEATS_2"/>
    <property type="match status" value="2"/>
</dbReference>
<dbReference type="PROSITE" id="PS00678">
    <property type="entry name" value="WD_REPEATS_1"/>
    <property type="match status" value="1"/>
</dbReference>
<keyword evidence="2" id="KW-0677">Repeat</keyword>
<feature type="region of interest" description="Disordered" evidence="4">
    <location>
        <begin position="26"/>
        <end position="165"/>
    </location>
</feature>
<protein>
    <recommendedName>
        <fullName evidence="5">CTLH domain-containing protein</fullName>
    </recommendedName>
</protein>
<feature type="repeat" description="WD" evidence="3">
    <location>
        <begin position="434"/>
        <end position="475"/>
    </location>
</feature>
<dbReference type="PROSITE" id="PS50294">
    <property type="entry name" value="WD_REPEATS_REGION"/>
    <property type="match status" value="1"/>
</dbReference>
<dbReference type="InterPro" id="IPR051350">
    <property type="entry name" value="WD_repeat-ST_regulator"/>
</dbReference>
<dbReference type="Gene3D" id="2.130.10.10">
    <property type="entry name" value="YVTN repeat-like/Quinoprotein amine dehydrogenase"/>
    <property type="match status" value="1"/>
</dbReference>
<dbReference type="SUPFAM" id="SSF50978">
    <property type="entry name" value="WD40 repeat-like"/>
    <property type="match status" value="1"/>
</dbReference>
<organism evidence="6 7">
    <name type="scientific">Ramalina farinacea</name>
    <dbReference type="NCBI Taxonomy" id="258253"/>
    <lineage>
        <taxon>Eukaryota</taxon>
        <taxon>Fungi</taxon>
        <taxon>Dikarya</taxon>
        <taxon>Ascomycota</taxon>
        <taxon>Pezizomycotina</taxon>
        <taxon>Lecanoromycetes</taxon>
        <taxon>OSLEUM clade</taxon>
        <taxon>Lecanoromycetidae</taxon>
        <taxon>Lecanorales</taxon>
        <taxon>Lecanorineae</taxon>
        <taxon>Ramalinaceae</taxon>
        <taxon>Ramalina</taxon>
    </lineage>
</organism>
<comment type="caution">
    <text evidence="6">The sequence shown here is derived from an EMBL/GenBank/DDBJ whole genome shotgun (WGS) entry which is preliminary data.</text>
</comment>
<dbReference type="Proteomes" id="UP001161017">
    <property type="component" value="Unassembled WGS sequence"/>
</dbReference>
<keyword evidence="1 3" id="KW-0853">WD repeat</keyword>
<reference evidence="6" key="1">
    <citation type="journal article" date="2023" name="Genome Biol. Evol.">
        <title>First Whole Genome Sequence and Flow Cytometry Genome Size Data for the Lichen-Forming Fungus Ramalina farinacea (Ascomycota).</title>
        <authorList>
            <person name="Llewellyn T."/>
            <person name="Mian S."/>
            <person name="Hill R."/>
            <person name="Leitch I.J."/>
            <person name="Gaya E."/>
        </authorList>
    </citation>
    <scope>NUCLEOTIDE SEQUENCE</scope>
    <source>
        <strain evidence="6">LIQ254RAFAR</strain>
    </source>
</reference>
<evidence type="ECO:0000256" key="1">
    <source>
        <dbReference type="ARBA" id="ARBA00022574"/>
    </source>
</evidence>
<feature type="compositionally biased region" description="Polar residues" evidence="4">
    <location>
        <begin position="109"/>
        <end position="156"/>
    </location>
</feature>
<dbReference type="GO" id="GO:0034657">
    <property type="term" value="C:GID complex"/>
    <property type="evidence" value="ECO:0007669"/>
    <property type="project" value="TreeGrafter"/>
</dbReference>